<dbReference type="InterPro" id="IPR000326">
    <property type="entry name" value="PAP2/HPO"/>
</dbReference>
<feature type="transmembrane region" description="Helical" evidence="1">
    <location>
        <begin position="55"/>
        <end position="77"/>
    </location>
</feature>
<keyword evidence="1" id="KW-0812">Transmembrane</keyword>
<evidence type="ECO:0000259" key="2">
    <source>
        <dbReference type="SMART" id="SM00014"/>
    </source>
</evidence>
<feature type="transmembrane region" description="Helical" evidence="1">
    <location>
        <begin position="127"/>
        <end position="148"/>
    </location>
</feature>
<feature type="domain" description="Phosphatidic acid phosphatase type 2/haloperoxidase" evidence="2">
    <location>
        <begin position="84"/>
        <end position="196"/>
    </location>
</feature>
<feature type="transmembrane region" description="Helical" evidence="1">
    <location>
        <begin position="155"/>
        <end position="175"/>
    </location>
</feature>
<dbReference type="SUPFAM" id="SSF48317">
    <property type="entry name" value="Acid phosphatase/Vanadium-dependent haloperoxidase"/>
    <property type="match status" value="1"/>
</dbReference>
<sequence length="215" mass="22503">MPAGAASCSLVPERSAGRAFPRSLPFKTLASPAVNELAILDAIQLIHTPWLDALVAAYTSTSDVGQIWILLGIVLAIIPKTRKLGAAVLVAVLIGAIITSGILKPLIMRPRPCDVNPLVPMIVDRPHGSSFPSGHATAAFAAFGALLFSKGPKPLVIVVGIGAVLMALTRLYCYVHYPTDVLAGTVVGLLAGFAAAKIVEAASRKLQERRSQSHT</sequence>
<reference evidence="3 4" key="1">
    <citation type="submission" date="2019-07" db="EMBL/GenBank/DDBJ databases">
        <title>Draft genome sequence of Adlercreutzia equolifaciens IPLA 37004, a human intestinal strain that does not produces equol from daidzein.</title>
        <authorList>
            <person name="Vazquez L."/>
            <person name="Florez A.B."/>
            <person name="Mayo B."/>
        </authorList>
    </citation>
    <scope>NUCLEOTIDE SEQUENCE [LARGE SCALE GENOMIC DNA]</scope>
    <source>
        <strain evidence="3 4">IPLA 37004</strain>
    </source>
</reference>
<evidence type="ECO:0000313" key="3">
    <source>
        <dbReference type="EMBL" id="MZG27791.1"/>
    </source>
</evidence>
<dbReference type="Gene3D" id="1.20.144.10">
    <property type="entry name" value="Phosphatidic acid phosphatase type 2/haloperoxidase"/>
    <property type="match status" value="1"/>
</dbReference>
<dbReference type="PANTHER" id="PTHR14969">
    <property type="entry name" value="SPHINGOSINE-1-PHOSPHATE PHOSPHOHYDROLASE"/>
    <property type="match status" value="1"/>
</dbReference>
<feature type="transmembrane region" description="Helical" evidence="1">
    <location>
        <begin position="181"/>
        <end position="199"/>
    </location>
</feature>
<dbReference type="Pfam" id="PF01569">
    <property type="entry name" value="PAP2"/>
    <property type="match status" value="1"/>
</dbReference>
<gene>
    <name evidence="3" type="ORF">FM068_04205</name>
</gene>
<name>A0A6L8Q536_9ACTN</name>
<keyword evidence="1" id="KW-1133">Transmembrane helix</keyword>
<keyword evidence="1" id="KW-0472">Membrane</keyword>
<dbReference type="Proteomes" id="UP000472380">
    <property type="component" value="Unassembled WGS sequence"/>
</dbReference>
<evidence type="ECO:0000256" key="1">
    <source>
        <dbReference type="SAM" id="Phobius"/>
    </source>
</evidence>
<feature type="transmembrane region" description="Helical" evidence="1">
    <location>
        <begin position="84"/>
        <end position="107"/>
    </location>
</feature>
<dbReference type="AlphaFoldDB" id="A0A6L8Q536"/>
<dbReference type="InterPro" id="IPR036938">
    <property type="entry name" value="PAP2/HPO_sf"/>
</dbReference>
<evidence type="ECO:0000313" key="4">
    <source>
        <dbReference type="Proteomes" id="UP000472380"/>
    </source>
</evidence>
<dbReference type="PANTHER" id="PTHR14969:SF13">
    <property type="entry name" value="AT30094P"/>
    <property type="match status" value="1"/>
</dbReference>
<protein>
    <submittedName>
        <fullName evidence="3">Phosphatase PAP2 family protein</fullName>
    </submittedName>
</protein>
<comment type="caution">
    <text evidence="3">The sequence shown here is derived from an EMBL/GenBank/DDBJ whole genome shotgun (WGS) entry which is preliminary data.</text>
</comment>
<proteinExistence type="predicted"/>
<organism evidence="3 4">
    <name type="scientific">Adlercreutzia equolifaciens</name>
    <dbReference type="NCBI Taxonomy" id="446660"/>
    <lineage>
        <taxon>Bacteria</taxon>
        <taxon>Bacillati</taxon>
        <taxon>Actinomycetota</taxon>
        <taxon>Coriobacteriia</taxon>
        <taxon>Eggerthellales</taxon>
        <taxon>Eggerthellaceae</taxon>
        <taxon>Adlercreutzia</taxon>
    </lineage>
</organism>
<dbReference type="SMART" id="SM00014">
    <property type="entry name" value="acidPPc"/>
    <property type="match status" value="1"/>
</dbReference>
<accession>A0A6L8Q536</accession>
<dbReference type="EMBL" id="VJNE01000006">
    <property type="protein sequence ID" value="MZG27791.1"/>
    <property type="molecule type" value="Genomic_DNA"/>
</dbReference>